<name>A0A8T8SBK7_9BASI</name>
<dbReference type="Proteomes" id="UP000077521">
    <property type="component" value="Unassembled WGS sequence"/>
</dbReference>
<protein>
    <submittedName>
        <fullName evidence="2">Uncharacterized protein</fullName>
    </submittedName>
</protein>
<evidence type="ECO:0000256" key="1">
    <source>
        <dbReference type="SAM" id="MobiDB-lite"/>
    </source>
</evidence>
<reference evidence="2" key="2">
    <citation type="journal article" date="2019" name="IMA Fungus">
        <title>Genome sequencing and comparison of five Tilletia species to identify candidate genes for the detection of regulated species infecting wheat.</title>
        <authorList>
            <person name="Nguyen H.D.T."/>
            <person name="Sultana T."/>
            <person name="Kesanakurti P."/>
            <person name="Hambleton S."/>
        </authorList>
    </citation>
    <scope>NUCLEOTIDE SEQUENCE</scope>
    <source>
        <strain evidence="2">DAOMC 236416</strain>
    </source>
</reference>
<accession>A0A8T8SBK7</accession>
<gene>
    <name evidence="2" type="ORF">A4X13_0g9090</name>
</gene>
<proteinExistence type="predicted"/>
<dbReference type="AlphaFoldDB" id="A0A8T8SBK7"/>
<comment type="caution">
    <text evidence="2">The sequence shown here is derived from an EMBL/GenBank/DDBJ whole genome shotgun (WGS) entry which is preliminary data.</text>
</comment>
<feature type="region of interest" description="Disordered" evidence="1">
    <location>
        <begin position="51"/>
        <end position="109"/>
    </location>
</feature>
<dbReference type="Gene3D" id="3.40.50.300">
    <property type="entry name" value="P-loop containing nucleotide triphosphate hydrolases"/>
    <property type="match status" value="1"/>
</dbReference>
<keyword evidence="3" id="KW-1185">Reference proteome</keyword>
<organism evidence="2 3">
    <name type="scientific">Tilletia indica</name>
    <dbReference type="NCBI Taxonomy" id="43049"/>
    <lineage>
        <taxon>Eukaryota</taxon>
        <taxon>Fungi</taxon>
        <taxon>Dikarya</taxon>
        <taxon>Basidiomycota</taxon>
        <taxon>Ustilaginomycotina</taxon>
        <taxon>Exobasidiomycetes</taxon>
        <taxon>Tilletiales</taxon>
        <taxon>Tilletiaceae</taxon>
        <taxon>Tilletia</taxon>
    </lineage>
</organism>
<sequence>MSRVQRGKALDRFHKLDREHEVMLMSLRTGAFGLNLVSACRVYMLDRSLLDSGGREPGTGSHTPTGSATVCGPNPSHHEEVDTGEDAGAAEAQQGNWPSKLASGADHLF</sequence>
<evidence type="ECO:0000313" key="2">
    <source>
        <dbReference type="EMBL" id="KAE8236617.1"/>
    </source>
</evidence>
<dbReference type="EMBL" id="LWDF02002135">
    <property type="protein sequence ID" value="KAE8236617.1"/>
    <property type="molecule type" value="Genomic_DNA"/>
</dbReference>
<dbReference type="InterPro" id="IPR027417">
    <property type="entry name" value="P-loop_NTPase"/>
</dbReference>
<evidence type="ECO:0000313" key="3">
    <source>
        <dbReference type="Proteomes" id="UP000077521"/>
    </source>
</evidence>
<reference evidence="2" key="1">
    <citation type="submission" date="2016-04" db="EMBL/GenBank/DDBJ databases">
        <authorList>
            <person name="Nguyen H.D."/>
            <person name="Samba Siva P."/>
            <person name="Cullis J."/>
            <person name="Levesque C.A."/>
            <person name="Hambleton S."/>
        </authorList>
    </citation>
    <scope>NUCLEOTIDE SEQUENCE</scope>
    <source>
        <strain evidence="2">DAOMC 236416</strain>
    </source>
</reference>